<dbReference type="EMBL" id="LR796612">
    <property type="protein sequence ID" value="CAB4154318.1"/>
    <property type="molecule type" value="Genomic_DNA"/>
</dbReference>
<accession>A0A6J5NBA3</accession>
<feature type="region of interest" description="Disordered" evidence="1">
    <location>
        <begin position="1"/>
        <end position="22"/>
    </location>
</feature>
<feature type="region of interest" description="Disordered" evidence="1">
    <location>
        <begin position="114"/>
        <end position="166"/>
    </location>
</feature>
<evidence type="ECO:0000313" key="2">
    <source>
        <dbReference type="EMBL" id="CAB4154318.1"/>
    </source>
</evidence>
<gene>
    <name evidence="2" type="ORF">UFOVP629_49</name>
</gene>
<evidence type="ECO:0000256" key="1">
    <source>
        <dbReference type="SAM" id="MobiDB-lite"/>
    </source>
</evidence>
<reference evidence="2" key="1">
    <citation type="submission" date="2020-04" db="EMBL/GenBank/DDBJ databases">
        <authorList>
            <person name="Chiriac C."/>
            <person name="Salcher M."/>
            <person name="Ghai R."/>
            <person name="Kavagutti S V."/>
        </authorList>
    </citation>
    <scope>NUCLEOTIDE SEQUENCE</scope>
</reference>
<protein>
    <submittedName>
        <fullName evidence="2">Uncharacterized protein</fullName>
    </submittedName>
</protein>
<feature type="compositionally biased region" description="Basic and acidic residues" evidence="1">
    <location>
        <begin position="141"/>
        <end position="154"/>
    </location>
</feature>
<sequence>MPSSQQAFTHWGGSYDPNSGAVTAASLGPAPVFRNSKDAQMASFGAGPDTQYPDGYLGTMSSNRRQDKLLKAVHRTNKTPYTRGVHKGERINQGDYVWPDEFNLYTGLQLQSEGKKFAPPGAEPVRLTNDGKAGPRGIPRGLDRPQQEQIDRQRQSMLKTLAPPWK</sequence>
<name>A0A6J5NBA3_9CAUD</name>
<proteinExistence type="predicted"/>
<organism evidence="2">
    <name type="scientific">uncultured Caudovirales phage</name>
    <dbReference type="NCBI Taxonomy" id="2100421"/>
    <lineage>
        <taxon>Viruses</taxon>
        <taxon>Duplodnaviria</taxon>
        <taxon>Heunggongvirae</taxon>
        <taxon>Uroviricota</taxon>
        <taxon>Caudoviricetes</taxon>
        <taxon>Peduoviridae</taxon>
        <taxon>Maltschvirus</taxon>
        <taxon>Maltschvirus maltsch</taxon>
    </lineage>
</organism>